<feature type="region of interest" description="Disordered" evidence="1">
    <location>
        <begin position="60"/>
        <end position="83"/>
    </location>
</feature>
<sequence>MAVDDLTADTRPPKHARDSKGTAKWVRHCKHCGSPECKGRWGVTYCSILIAENAARNLNQVQDNEPGPSASRGSQTAFEEMPQ</sequence>
<dbReference type="OrthoDB" id="3690045at2759"/>
<feature type="compositionally biased region" description="Basic and acidic residues" evidence="1">
    <location>
        <begin position="11"/>
        <end position="21"/>
    </location>
</feature>
<evidence type="ECO:0000313" key="2">
    <source>
        <dbReference type="EMBL" id="GBE82645.1"/>
    </source>
</evidence>
<evidence type="ECO:0000313" key="3">
    <source>
        <dbReference type="Proteomes" id="UP000287166"/>
    </source>
</evidence>
<comment type="caution">
    <text evidence="2">The sequence shown here is derived from an EMBL/GenBank/DDBJ whole genome shotgun (WGS) entry which is preliminary data.</text>
</comment>
<keyword evidence="3" id="KW-1185">Reference proteome</keyword>
<accession>A0A401GKF2</accession>
<evidence type="ECO:0000256" key="1">
    <source>
        <dbReference type="SAM" id="MobiDB-lite"/>
    </source>
</evidence>
<proteinExistence type="predicted"/>
<dbReference type="AlphaFoldDB" id="A0A401GKF2"/>
<dbReference type="RefSeq" id="XP_027613558.1">
    <property type="nucleotide sequence ID" value="XM_027757757.1"/>
</dbReference>
<reference evidence="2 3" key="1">
    <citation type="journal article" date="2018" name="Sci. Rep.">
        <title>Genome sequence of the cauliflower mushroom Sparassis crispa (Hanabiratake) and its association with beneficial usage.</title>
        <authorList>
            <person name="Kiyama R."/>
            <person name="Furutani Y."/>
            <person name="Kawaguchi K."/>
            <person name="Nakanishi T."/>
        </authorList>
    </citation>
    <scope>NUCLEOTIDE SEQUENCE [LARGE SCALE GENOMIC DNA]</scope>
</reference>
<name>A0A401GKF2_9APHY</name>
<dbReference type="InParanoid" id="A0A401GKF2"/>
<dbReference type="Proteomes" id="UP000287166">
    <property type="component" value="Unassembled WGS sequence"/>
</dbReference>
<dbReference type="EMBL" id="BFAD01000004">
    <property type="protein sequence ID" value="GBE82645.1"/>
    <property type="molecule type" value="Genomic_DNA"/>
</dbReference>
<feature type="region of interest" description="Disordered" evidence="1">
    <location>
        <begin position="1"/>
        <end position="21"/>
    </location>
</feature>
<organism evidence="2 3">
    <name type="scientific">Sparassis crispa</name>
    <dbReference type="NCBI Taxonomy" id="139825"/>
    <lineage>
        <taxon>Eukaryota</taxon>
        <taxon>Fungi</taxon>
        <taxon>Dikarya</taxon>
        <taxon>Basidiomycota</taxon>
        <taxon>Agaricomycotina</taxon>
        <taxon>Agaricomycetes</taxon>
        <taxon>Polyporales</taxon>
        <taxon>Sparassidaceae</taxon>
        <taxon>Sparassis</taxon>
    </lineage>
</organism>
<dbReference type="GeneID" id="38779562"/>
<protein>
    <submittedName>
        <fullName evidence="2">Uncharacterized protein</fullName>
    </submittedName>
</protein>
<gene>
    <name evidence="2" type="ORF">SCP_0410300</name>
</gene>